<comment type="similarity">
    <text evidence="2">Belongs to the CHIPS/FLIPr family.</text>
</comment>
<dbReference type="InterPro" id="IPR038529">
    <property type="entry name" value="FLIPR/CHIP_sf"/>
</dbReference>
<organism evidence="7 8">
    <name type="scientific">Staphylococcus aureus</name>
    <dbReference type="NCBI Taxonomy" id="1280"/>
    <lineage>
        <taxon>Bacteria</taxon>
        <taxon>Bacillati</taxon>
        <taxon>Bacillota</taxon>
        <taxon>Bacilli</taxon>
        <taxon>Bacillales</taxon>
        <taxon>Staphylococcaceae</taxon>
        <taxon>Staphylococcus</taxon>
    </lineage>
</organism>
<dbReference type="RefSeq" id="WP_000739560.1">
    <property type="nucleotide sequence ID" value="NZ_CP038268.1"/>
</dbReference>
<evidence type="ECO:0000256" key="4">
    <source>
        <dbReference type="ARBA" id="ARBA00022525"/>
    </source>
</evidence>
<keyword evidence="5" id="KW-0732">Signal</keyword>
<dbReference type="InterPro" id="IPR023253">
    <property type="entry name" value="FLIPR/CHIPS"/>
</dbReference>
<accession>A0AA40JL17</accession>
<keyword evidence="6" id="KW-0843">Virulence</keyword>
<dbReference type="Proteomes" id="UP000032274">
    <property type="component" value="Unassembled WGS sequence"/>
</dbReference>
<evidence type="ECO:0000256" key="5">
    <source>
        <dbReference type="ARBA" id="ARBA00022729"/>
    </source>
</evidence>
<keyword evidence="4" id="KW-0964">Secreted</keyword>
<comment type="subcellular location">
    <subcellularLocation>
        <location evidence="1">Secreted</location>
    </subcellularLocation>
</comment>
<gene>
    <name evidence="7" type="ORF">QU38_12085</name>
</gene>
<dbReference type="Gene3D" id="3.10.20.390">
    <property type="entry name" value="Chemotaxis-inhibiting protein CHIPS"/>
    <property type="match status" value="1"/>
</dbReference>
<name>A0AA40JL17_STAAU</name>
<evidence type="ECO:0000256" key="2">
    <source>
        <dbReference type="ARBA" id="ARBA00008228"/>
    </source>
</evidence>
<dbReference type="PRINTS" id="PR02035">
    <property type="entry name" value="FLIPRCHIPS"/>
</dbReference>
<reference evidence="7 8" key="1">
    <citation type="submission" date="2015-01" db="EMBL/GenBank/DDBJ databases">
        <title>Characterization of Swiss Staphylococcus aureus strains involved in food poisoning.</title>
        <authorList>
            <person name="Crovadore J."/>
            <person name="Chablais R."/>
            <person name="Tonacini J."/>
            <person name="Schnyder B."/>
            <person name="Lefort F."/>
        </authorList>
    </citation>
    <scope>NUCLEOTIDE SEQUENCE [LARGE SCALE GENOMIC DNA]</scope>
    <source>
        <strain evidence="7 8">SA-120</strain>
    </source>
</reference>
<evidence type="ECO:0000256" key="1">
    <source>
        <dbReference type="ARBA" id="ARBA00004613"/>
    </source>
</evidence>
<dbReference type="InterPro" id="IPR023256">
    <property type="entry name" value="FLIPR"/>
</dbReference>
<evidence type="ECO:0000313" key="8">
    <source>
        <dbReference type="Proteomes" id="UP000032274"/>
    </source>
</evidence>
<dbReference type="AlphaFoldDB" id="A0AA40JL17"/>
<protein>
    <recommendedName>
        <fullName evidence="3">FPRL1 inhibitory protein</fullName>
    </recommendedName>
</protein>
<dbReference type="GO" id="GO:0005576">
    <property type="term" value="C:extracellular region"/>
    <property type="evidence" value="ECO:0007669"/>
    <property type="project" value="UniProtKB-SubCell"/>
</dbReference>
<comment type="caution">
    <text evidence="7">The sequence shown here is derived from an EMBL/GenBank/DDBJ whole genome shotgun (WGS) entry which is preliminary data.</text>
</comment>
<dbReference type="NCBIfam" id="NF009592">
    <property type="entry name" value="PRK13033.1"/>
    <property type="match status" value="1"/>
</dbReference>
<proteinExistence type="inferred from homology"/>
<dbReference type="EMBL" id="JXIG01000629">
    <property type="protein sequence ID" value="KIT95671.1"/>
    <property type="molecule type" value="Genomic_DNA"/>
</dbReference>
<evidence type="ECO:0000313" key="7">
    <source>
        <dbReference type="EMBL" id="KIT95671.1"/>
    </source>
</evidence>
<dbReference type="Pfam" id="PF16104">
    <property type="entry name" value="FPRL1_inhibitor"/>
    <property type="match status" value="1"/>
</dbReference>
<evidence type="ECO:0000256" key="3">
    <source>
        <dbReference type="ARBA" id="ARBA00016510"/>
    </source>
</evidence>
<evidence type="ECO:0000256" key="6">
    <source>
        <dbReference type="ARBA" id="ARBA00023026"/>
    </source>
</evidence>
<dbReference type="PRINTS" id="PR02037">
    <property type="entry name" value="FLIPR"/>
</dbReference>
<sequence>MKKNITKTIIASTVIAAGLLTQTNDAKAFFSYEWKGLEIAKNLADQAKKDDERADKLIKEAEKERTYTGKTVEDLYVIAKKLGKGNKIAVVKIIDGGENGYYTFDITRPLEEHRKNIKVVAKGEIDSISWY</sequence>